<dbReference type="RefSeq" id="WP_275120444.1">
    <property type="nucleotide sequence ID" value="NZ_JAOTPO010000022.1"/>
</dbReference>
<name>A0ABT5VK75_9BACI</name>
<sequence length="229" mass="24523">MNDFFLALFFISLTVGVYWGARLFYQKYPYPFTLPLVVGTIVMIAILVVFQIPYDTYSIGGEWIEKLLGPAVVALAYPLYKQLSMLKKYFTSIVLGVFVGAIIGIVSGLMLAKWLGVEEMLIYSLVPKSVTTPVAMDVAKTLGGAPPLAAIFVMVAGIGGVVLAPYLFKWFKINHFIGKGIGTGSASHAIGTAKALENGEEEGAASSVAMTLSAIVVSVLGPMLVILLY</sequence>
<dbReference type="PANTHER" id="PTHR30249">
    <property type="entry name" value="PUTATIVE SEROTONIN TRANSPORTER"/>
    <property type="match status" value="1"/>
</dbReference>
<proteinExistence type="predicted"/>
<accession>A0ABT5VK75</accession>
<dbReference type="EMBL" id="JAOTPO010000022">
    <property type="protein sequence ID" value="MDE5415852.1"/>
    <property type="molecule type" value="Genomic_DNA"/>
</dbReference>
<comment type="subcellular location">
    <subcellularLocation>
        <location evidence="1">Cell membrane</location>
        <topology evidence="1">Multi-pass membrane protein</topology>
    </subcellularLocation>
</comment>
<keyword evidence="4 6" id="KW-1133">Transmembrane helix</keyword>
<dbReference type="InterPro" id="IPR007300">
    <property type="entry name" value="CidB/LrgB"/>
</dbReference>
<protein>
    <submittedName>
        <fullName evidence="7">LrgB family protein</fullName>
    </submittedName>
</protein>
<evidence type="ECO:0000256" key="5">
    <source>
        <dbReference type="ARBA" id="ARBA00023136"/>
    </source>
</evidence>
<dbReference type="PANTHER" id="PTHR30249:SF17">
    <property type="entry name" value="HOLIN-LIKE PROTEIN CIDB"/>
    <property type="match status" value="1"/>
</dbReference>
<keyword evidence="2" id="KW-1003">Cell membrane</keyword>
<evidence type="ECO:0000256" key="4">
    <source>
        <dbReference type="ARBA" id="ARBA00022989"/>
    </source>
</evidence>
<reference evidence="7" key="1">
    <citation type="submission" date="2024-05" db="EMBL/GenBank/DDBJ databases">
        <title>Alkalihalobacillus sp. strain MEB203 novel alkaliphilic bacterium from Lonar Lake, India.</title>
        <authorList>
            <person name="Joshi A."/>
            <person name="Thite S."/>
            <person name="Mengade P."/>
        </authorList>
    </citation>
    <scope>NUCLEOTIDE SEQUENCE</scope>
    <source>
        <strain evidence="7">MEB 203</strain>
    </source>
</reference>
<feature type="transmembrane region" description="Helical" evidence="6">
    <location>
        <begin position="6"/>
        <end position="25"/>
    </location>
</feature>
<feature type="transmembrane region" description="Helical" evidence="6">
    <location>
        <begin position="208"/>
        <end position="228"/>
    </location>
</feature>
<evidence type="ECO:0000256" key="3">
    <source>
        <dbReference type="ARBA" id="ARBA00022692"/>
    </source>
</evidence>
<evidence type="ECO:0000313" key="8">
    <source>
        <dbReference type="Proteomes" id="UP001148125"/>
    </source>
</evidence>
<dbReference type="Proteomes" id="UP001148125">
    <property type="component" value="Unassembled WGS sequence"/>
</dbReference>
<feature type="transmembrane region" description="Helical" evidence="6">
    <location>
        <begin position="92"/>
        <end position="115"/>
    </location>
</feature>
<evidence type="ECO:0000256" key="6">
    <source>
        <dbReference type="SAM" id="Phobius"/>
    </source>
</evidence>
<evidence type="ECO:0000256" key="2">
    <source>
        <dbReference type="ARBA" id="ARBA00022475"/>
    </source>
</evidence>
<feature type="transmembrane region" description="Helical" evidence="6">
    <location>
        <begin position="148"/>
        <end position="168"/>
    </location>
</feature>
<organism evidence="7 8">
    <name type="scientific">Alkalihalobacterium chitinilyticum</name>
    <dbReference type="NCBI Taxonomy" id="2980103"/>
    <lineage>
        <taxon>Bacteria</taxon>
        <taxon>Bacillati</taxon>
        <taxon>Bacillota</taxon>
        <taxon>Bacilli</taxon>
        <taxon>Bacillales</taxon>
        <taxon>Bacillaceae</taxon>
        <taxon>Alkalihalobacterium</taxon>
    </lineage>
</organism>
<keyword evidence="3 6" id="KW-0812">Transmembrane</keyword>
<evidence type="ECO:0000313" key="7">
    <source>
        <dbReference type="EMBL" id="MDE5415852.1"/>
    </source>
</evidence>
<keyword evidence="5 6" id="KW-0472">Membrane</keyword>
<gene>
    <name evidence="7" type="ORF">N7Z68_21105</name>
</gene>
<evidence type="ECO:0000256" key="1">
    <source>
        <dbReference type="ARBA" id="ARBA00004651"/>
    </source>
</evidence>
<dbReference type="Pfam" id="PF04172">
    <property type="entry name" value="LrgB"/>
    <property type="match status" value="1"/>
</dbReference>
<feature type="transmembrane region" description="Helical" evidence="6">
    <location>
        <begin position="32"/>
        <end position="51"/>
    </location>
</feature>
<comment type="caution">
    <text evidence="7">The sequence shown here is derived from an EMBL/GenBank/DDBJ whole genome shotgun (WGS) entry which is preliminary data.</text>
</comment>
<keyword evidence="8" id="KW-1185">Reference proteome</keyword>